<dbReference type="KEGG" id="mbah:HYN46_16010"/>
<name>A0A345PAA2_9GAMM</name>
<dbReference type="AlphaFoldDB" id="A0A345PAA2"/>
<dbReference type="PANTHER" id="PTHR39456:SF1">
    <property type="entry name" value="METAL-DEPENDENT HYDROLASE"/>
    <property type="match status" value="1"/>
</dbReference>
<dbReference type="PIRSF" id="PIRSF007580">
    <property type="entry name" value="UCP07580"/>
    <property type="match status" value="1"/>
</dbReference>
<dbReference type="Proteomes" id="UP000253940">
    <property type="component" value="Chromosome"/>
</dbReference>
<dbReference type="EMBL" id="CP031222">
    <property type="protein sequence ID" value="AXI04211.1"/>
    <property type="molecule type" value="Genomic_DNA"/>
</dbReference>
<dbReference type="InterPro" id="IPR016516">
    <property type="entry name" value="UCP07580"/>
</dbReference>
<keyword evidence="2" id="KW-1185">Reference proteome</keyword>
<gene>
    <name evidence="1" type="ORF">HYN46_16010</name>
</gene>
<dbReference type="Pfam" id="PF10118">
    <property type="entry name" value="Metal_hydrol"/>
    <property type="match status" value="1"/>
</dbReference>
<accession>A0A345PAA2</accession>
<dbReference type="RefSeq" id="WP_114900319.1">
    <property type="nucleotide sequence ID" value="NZ_CP031222.1"/>
</dbReference>
<dbReference type="OrthoDB" id="4760165at2"/>
<sequence length="287" mass="33318">MTAMFSHQIEVRSHLDFQLNEVPRFWFDNNPYATRLFDSISMLFPVGERFFISSIRPYRAQIQDPALAESVADFCKQEGQHGIQHTLYNDLLIQQGTPTAEIIDKFSERLEEIKKAAPLEMHLATTAALEHMTALMAEAMFSRPEIMANAHPNMRALLAWHAIEEMEHRAVAFDVLTKVVKTSYRKRVLAMTMVVPRFWRDALVHTDQMLKADGFSRLERLNMARKTLPLFFGRKGILTAVSNEFFQYYRRDFHPNDIPVLKHYPRWLSAFEASGDPIYASQQMYAN</sequence>
<dbReference type="GO" id="GO:0016787">
    <property type="term" value="F:hydrolase activity"/>
    <property type="evidence" value="ECO:0007669"/>
    <property type="project" value="UniProtKB-KW"/>
</dbReference>
<reference evidence="1 2" key="1">
    <citation type="submission" date="2018-07" db="EMBL/GenBank/DDBJ databases">
        <title>Genome sequencing of Moraxellaceae gen. HYN0046.</title>
        <authorList>
            <person name="Kim M."/>
            <person name="Yi H."/>
        </authorList>
    </citation>
    <scope>NUCLEOTIDE SEQUENCE [LARGE SCALE GENOMIC DNA]</scope>
    <source>
        <strain evidence="1 2">HYN0046</strain>
    </source>
</reference>
<protein>
    <submittedName>
        <fullName evidence="1">Metal-dependent hydrolase</fullName>
    </submittedName>
</protein>
<dbReference type="PANTHER" id="PTHR39456">
    <property type="entry name" value="METAL-DEPENDENT HYDROLASE"/>
    <property type="match status" value="1"/>
</dbReference>
<organism evidence="1 2">
    <name type="scientific">Aquirhabdus parva</name>
    <dbReference type="NCBI Taxonomy" id="2283318"/>
    <lineage>
        <taxon>Bacteria</taxon>
        <taxon>Pseudomonadati</taxon>
        <taxon>Pseudomonadota</taxon>
        <taxon>Gammaproteobacteria</taxon>
        <taxon>Moraxellales</taxon>
        <taxon>Moraxellaceae</taxon>
        <taxon>Aquirhabdus</taxon>
    </lineage>
</organism>
<evidence type="ECO:0000313" key="2">
    <source>
        <dbReference type="Proteomes" id="UP000253940"/>
    </source>
</evidence>
<proteinExistence type="predicted"/>
<keyword evidence="1" id="KW-0378">Hydrolase</keyword>
<evidence type="ECO:0000313" key="1">
    <source>
        <dbReference type="EMBL" id="AXI04211.1"/>
    </source>
</evidence>